<name>A0A427B2M8_ENSVE</name>
<organism evidence="2 3">
    <name type="scientific">Ensete ventricosum</name>
    <name type="common">Abyssinian banana</name>
    <name type="synonym">Musa ensete</name>
    <dbReference type="NCBI Taxonomy" id="4639"/>
    <lineage>
        <taxon>Eukaryota</taxon>
        <taxon>Viridiplantae</taxon>
        <taxon>Streptophyta</taxon>
        <taxon>Embryophyta</taxon>
        <taxon>Tracheophyta</taxon>
        <taxon>Spermatophyta</taxon>
        <taxon>Magnoliopsida</taxon>
        <taxon>Liliopsida</taxon>
        <taxon>Zingiberales</taxon>
        <taxon>Musaceae</taxon>
        <taxon>Ensete</taxon>
    </lineage>
</organism>
<gene>
    <name evidence="2" type="ORF">B296_00004096</name>
</gene>
<dbReference type="AlphaFoldDB" id="A0A427B2M8"/>
<evidence type="ECO:0000313" key="2">
    <source>
        <dbReference type="EMBL" id="RRT82728.1"/>
    </source>
</evidence>
<dbReference type="Proteomes" id="UP000287651">
    <property type="component" value="Unassembled WGS sequence"/>
</dbReference>
<sequence>MTMTWRVDDSSGGCSSGSEALEMKRRRRVRLEGNNDGSKGKEEGMKMRPAASALAKGKNIDSRSCGYGRGLEMVMSGKRRRGVRVGDDSRGCGKGVHGWE</sequence>
<reference evidence="2 3" key="1">
    <citation type="journal article" date="2014" name="Agronomy (Basel)">
        <title>A Draft Genome Sequence for Ensete ventricosum, the Drought-Tolerant Tree Against Hunger.</title>
        <authorList>
            <person name="Harrison J."/>
            <person name="Moore K.A."/>
            <person name="Paszkiewicz K."/>
            <person name="Jones T."/>
            <person name="Grant M."/>
            <person name="Ambacheew D."/>
            <person name="Muzemil S."/>
            <person name="Studholme D.J."/>
        </authorList>
    </citation>
    <scope>NUCLEOTIDE SEQUENCE [LARGE SCALE GENOMIC DNA]</scope>
</reference>
<feature type="compositionally biased region" description="Basic and acidic residues" evidence="1">
    <location>
        <begin position="30"/>
        <end position="46"/>
    </location>
</feature>
<accession>A0A427B2M8</accession>
<feature type="region of interest" description="Disordered" evidence="1">
    <location>
        <begin position="78"/>
        <end position="100"/>
    </location>
</feature>
<feature type="compositionally biased region" description="Basic and acidic residues" evidence="1">
    <location>
        <begin position="84"/>
        <end position="100"/>
    </location>
</feature>
<evidence type="ECO:0000313" key="3">
    <source>
        <dbReference type="Proteomes" id="UP000287651"/>
    </source>
</evidence>
<protein>
    <submittedName>
        <fullName evidence="2">Uncharacterized protein</fullName>
    </submittedName>
</protein>
<proteinExistence type="predicted"/>
<comment type="caution">
    <text evidence="2">The sequence shown here is derived from an EMBL/GenBank/DDBJ whole genome shotgun (WGS) entry which is preliminary data.</text>
</comment>
<dbReference type="EMBL" id="AMZH03000637">
    <property type="protein sequence ID" value="RRT82728.1"/>
    <property type="molecule type" value="Genomic_DNA"/>
</dbReference>
<evidence type="ECO:0000256" key="1">
    <source>
        <dbReference type="SAM" id="MobiDB-lite"/>
    </source>
</evidence>
<feature type="region of interest" description="Disordered" evidence="1">
    <location>
        <begin position="1"/>
        <end position="61"/>
    </location>
</feature>